<evidence type="ECO:0000313" key="1">
    <source>
        <dbReference type="EMBL" id="AAR29732.1"/>
    </source>
</evidence>
<accession>Q6VY47</accession>
<reference evidence="1 2" key="1">
    <citation type="journal article" date="1990" name="J. Gen. Microbiol.">
        <title>Further biological and molecular characterization of actinophage VWB.</title>
        <authorList>
            <person name="Anne J."/>
            <person name="Van Mellaert L."/>
            <person name="Decock B."/>
            <person name="Van Damme J."/>
            <person name="Van Aerschot A."/>
            <person name="Herdewijn P."/>
            <person name="Eyssen H."/>
        </authorList>
    </citation>
    <scope>NUCLEOTIDE SEQUENCE [LARGE SCALE GENOMIC DNA]</scope>
</reference>
<protein>
    <recommendedName>
        <fullName evidence="3">Tail terminator</fullName>
    </recommendedName>
</protein>
<reference evidence="1 2" key="3">
    <citation type="journal article" date="1998" name="Microbiology">
        <title>Site-specific integration of bacteriophage VWB genome into Streptomyces venezuelae and construction of a VWB-based integrative vector.</title>
        <authorList>
            <person name="Van Mellaert L."/>
            <person name="Mei L."/>
            <person name="Lammertyn E."/>
            <person name="Schacht S."/>
            <person name="Anne J."/>
        </authorList>
    </citation>
    <scope>NUCLEOTIDE SEQUENCE [LARGE SCALE GENOMIC DNA]</scope>
</reference>
<dbReference type="RefSeq" id="NP_958284.1">
    <property type="nucleotide sequence ID" value="NC_005345.2"/>
</dbReference>
<evidence type="ECO:0008006" key="3">
    <source>
        <dbReference type="Google" id="ProtNLM"/>
    </source>
</evidence>
<dbReference type="OrthoDB" id="25131at10239"/>
<dbReference type="KEGG" id="vg:2732810"/>
<reference evidence="1 2" key="4">
    <citation type="journal article" date="2005" name="Virology">
        <title>Complete genomic nucleotide sequence and analysis of the temperate bacteriophage VWB.</title>
        <authorList>
            <person name="Van Dessel W."/>
            <person name="Van Mellaert L."/>
            <person name="Liesegang H."/>
            <person name="Raasch C."/>
            <person name="De Keersmaeker S."/>
            <person name="Geukens N."/>
            <person name="Lammertyn E."/>
            <person name="Streit W."/>
            <person name="Anne J."/>
        </authorList>
    </citation>
    <scope>NUCLEOTIDE SEQUENCE [LARGE SCALE GENOMIC DNA]</scope>
</reference>
<dbReference type="GeneID" id="2732810"/>
<evidence type="ECO:0000313" key="2">
    <source>
        <dbReference type="Proteomes" id="UP000001708"/>
    </source>
</evidence>
<dbReference type="Proteomes" id="UP000001708">
    <property type="component" value="Segment"/>
</dbReference>
<reference evidence="1 2" key="2">
    <citation type="journal article" date="1995" name="Arch. Virol.">
        <title>Analysis of the open reading frames of the main capsid proteins of actinophage VWB.</title>
        <authorList>
            <person name="Anne J."/>
            <person name="Fiten P."/>
            <person name="Van Mellaert L."/>
            <person name="Joris B."/>
            <person name="Opdenakker G."/>
            <person name="Eyssen H."/>
        </authorList>
    </citation>
    <scope>NUCLEOTIDE SEQUENCE [LARGE SCALE GENOMIC DNA]</scope>
</reference>
<dbReference type="EMBL" id="AY320035">
    <property type="protein sequence ID" value="AAR29732.1"/>
    <property type="molecule type" value="Genomic_DNA"/>
</dbReference>
<name>Q6VY47_9CAUD</name>
<organism evidence="1 2">
    <name type="scientific">Streptomyces phage VWB</name>
    <dbReference type="NCBI Taxonomy" id="10702"/>
    <lineage>
        <taxon>Viruses</taxon>
        <taxon>Duplodnaviria</taxon>
        <taxon>Heunggongvirae</taxon>
        <taxon>Uroviricota</taxon>
        <taxon>Caudoviricetes</taxon>
        <taxon>Veewebvirus</taxon>
        <taxon>Veewebvirus vwb</taxon>
    </lineage>
</organism>
<keyword evidence="2" id="KW-1185">Reference proteome</keyword>
<sequence length="131" mass="13912">MPPILMPDAVAVIAGYLRAVLVARGVTVPVGSRVPSPRPARFVRIERIGGPANTVVTDRPRLDVHCWGSSEEDAHDLMQLCRALLGAARGSHGDTVLARPATGGPQFLPDAETGAARWAFTLDITMRGHAL</sequence>
<proteinExistence type="predicted"/>